<proteinExistence type="predicted"/>
<evidence type="ECO:0000313" key="2">
    <source>
        <dbReference type="Proteomes" id="UP000002668"/>
    </source>
</evidence>
<dbReference type="VEuPathDB" id="FungiDB:LEMA_P060440.1"/>
<keyword evidence="2" id="KW-1185">Reference proteome</keyword>
<organism evidence="2">
    <name type="scientific">Leptosphaeria maculans (strain JN3 / isolate v23.1.3 / race Av1-4-5-6-7-8)</name>
    <name type="common">Blackleg fungus</name>
    <name type="synonym">Phoma lingam</name>
    <dbReference type="NCBI Taxonomy" id="985895"/>
    <lineage>
        <taxon>Eukaryota</taxon>
        <taxon>Fungi</taxon>
        <taxon>Dikarya</taxon>
        <taxon>Ascomycota</taxon>
        <taxon>Pezizomycotina</taxon>
        <taxon>Dothideomycetes</taxon>
        <taxon>Pleosporomycetidae</taxon>
        <taxon>Pleosporales</taxon>
        <taxon>Pleosporineae</taxon>
        <taxon>Leptosphaeriaceae</taxon>
        <taxon>Plenodomus</taxon>
        <taxon>Plenodomus lingam/Leptosphaeria maculans species complex</taxon>
    </lineage>
</organism>
<sequence>MSSISNPLIVSSVSGYYMDEHTYEEEAHNSRIAHVIKRLNEDAIRPKLMFSKACQKGHMLKRLMQSNDCEAGQMLTPPKMSAVTNFLSIDGIERAGYTLMPHSNSLIHPAVNLLDMIGFSAPDIIPVRHTHKSFSLFHQIIVPSRGMIIAFDNRSLTSMDKTWTIPECQILDVPHWSDFAYLQWKSQVPEATELKCVMRYLITNKDTEAISQLINYQQGTELRRWPGRTYDVESQAGEALFGSANGIGVAYLLAQHKEQLGHKTVSRITMFRGEWEPLVLLYHVEDV</sequence>
<dbReference type="RefSeq" id="XP_003834375.1">
    <property type="nucleotide sequence ID" value="XM_003834327.1"/>
</dbReference>
<name>E4ZII9_LEPMJ</name>
<accession>E4ZII9</accession>
<dbReference type="Proteomes" id="UP000002668">
    <property type="component" value="Genome"/>
</dbReference>
<evidence type="ECO:0000313" key="1">
    <source>
        <dbReference type="EMBL" id="CBX91010.1"/>
    </source>
</evidence>
<dbReference type="InParanoid" id="E4ZII9"/>
<gene>
    <name evidence="1" type="ORF">LEMA_P060440.1</name>
</gene>
<dbReference type="GeneID" id="13284465"/>
<dbReference type="HOGENOM" id="CLU_970006_0_0_1"/>
<dbReference type="EMBL" id="FP929065">
    <property type="protein sequence ID" value="CBX91010.1"/>
    <property type="molecule type" value="Genomic_DNA"/>
</dbReference>
<dbReference type="eggNOG" id="ENOG502SZ3Z">
    <property type="taxonomic scope" value="Eukaryota"/>
</dbReference>
<dbReference type="AlphaFoldDB" id="E4ZII9"/>
<reference evidence="2" key="1">
    <citation type="journal article" date="2011" name="Nat. Commun.">
        <title>Effector diversification within compartments of the Leptosphaeria maculans genome affected by Repeat-Induced Point mutations.</title>
        <authorList>
            <person name="Rouxel T."/>
            <person name="Grandaubert J."/>
            <person name="Hane J.K."/>
            <person name="Hoede C."/>
            <person name="van de Wouw A.P."/>
            <person name="Couloux A."/>
            <person name="Dominguez V."/>
            <person name="Anthouard V."/>
            <person name="Bally P."/>
            <person name="Bourras S."/>
            <person name="Cozijnsen A.J."/>
            <person name="Ciuffetti L.M."/>
            <person name="Degrave A."/>
            <person name="Dilmaghani A."/>
            <person name="Duret L."/>
            <person name="Fudal I."/>
            <person name="Goodwin S.B."/>
            <person name="Gout L."/>
            <person name="Glaser N."/>
            <person name="Linglin J."/>
            <person name="Kema G.H.J."/>
            <person name="Lapalu N."/>
            <person name="Lawrence C.B."/>
            <person name="May K."/>
            <person name="Meyer M."/>
            <person name="Ollivier B."/>
            <person name="Poulain J."/>
            <person name="Schoch C.L."/>
            <person name="Simon A."/>
            <person name="Spatafora J.W."/>
            <person name="Stachowiak A."/>
            <person name="Turgeon B.G."/>
            <person name="Tyler B.M."/>
            <person name="Vincent D."/>
            <person name="Weissenbach J."/>
            <person name="Amselem J."/>
            <person name="Quesneville H."/>
            <person name="Oliver R.P."/>
            <person name="Wincker P."/>
            <person name="Balesdent M.-H."/>
            <person name="Howlett B.J."/>
        </authorList>
    </citation>
    <scope>NUCLEOTIDE SEQUENCE [LARGE SCALE GENOMIC DNA]</scope>
    <source>
        <strain evidence="2">JN3 / isolate v23.1.3 / race Av1-4-5-6-7-8</strain>
    </source>
</reference>
<dbReference type="OrthoDB" id="5337308at2759"/>
<protein>
    <submittedName>
        <fullName evidence="1">Uncharacterized protein</fullName>
    </submittedName>
</protein>
<dbReference type="OMA" id="GWDERIT"/>